<keyword evidence="1" id="KW-1133">Transmembrane helix</keyword>
<proteinExistence type="predicted"/>
<name>A0A2H0W9P4_9BACT</name>
<protein>
    <submittedName>
        <fullName evidence="2">Uncharacterized protein</fullName>
    </submittedName>
</protein>
<reference evidence="3" key="1">
    <citation type="submission" date="2017-09" db="EMBL/GenBank/DDBJ databases">
        <title>Depth-based differentiation of microbial function through sediment-hosted aquifers and enrichment of novel symbionts in the deep terrestrial subsurface.</title>
        <authorList>
            <person name="Probst A.J."/>
            <person name="Ladd B."/>
            <person name="Jarett J.K."/>
            <person name="Geller-Mcgrath D.E."/>
            <person name="Sieber C.M.K."/>
            <person name="Emerson J.B."/>
            <person name="Anantharaman K."/>
            <person name="Thomas B.C."/>
            <person name="Malmstrom R."/>
            <person name="Stieglmeier M."/>
            <person name="Klingl A."/>
            <person name="Woyke T."/>
            <person name="Ryan C.M."/>
            <person name="Banfield J.F."/>
        </authorList>
    </citation>
    <scope>NUCLEOTIDE SEQUENCE [LARGE SCALE GENOMIC DNA]</scope>
</reference>
<evidence type="ECO:0000313" key="3">
    <source>
        <dbReference type="Proteomes" id="UP000231382"/>
    </source>
</evidence>
<dbReference type="EMBL" id="PEZW01000002">
    <property type="protein sequence ID" value="PIS08068.1"/>
    <property type="molecule type" value="Genomic_DNA"/>
</dbReference>
<feature type="transmembrane region" description="Helical" evidence="1">
    <location>
        <begin position="147"/>
        <end position="166"/>
    </location>
</feature>
<comment type="caution">
    <text evidence="2">The sequence shown here is derived from an EMBL/GenBank/DDBJ whole genome shotgun (WGS) entry which is preliminary data.</text>
</comment>
<organism evidence="2 3">
    <name type="scientific">Candidatus Berkelbacteria bacterium CG10_big_fil_rev_8_21_14_0_10_43_13</name>
    <dbReference type="NCBI Taxonomy" id="1974514"/>
    <lineage>
        <taxon>Bacteria</taxon>
        <taxon>Candidatus Berkelbacteria</taxon>
    </lineage>
</organism>
<evidence type="ECO:0000256" key="1">
    <source>
        <dbReference type="SAM" id="Phobius"/>
    </source>
</evidence>
<dbReference type="Proteomes" id="UP000231382">
    <property type="component" value="Unassembled WGS sequence"/>
</dbReference>
<feature type="transmembrane region" description="Helical" evidence="1">
    <location>
        <begin position="178"/>
        <end position="198"/>
    </location>
</feature>
<keyword evidence="1" id="KW-0472">Membrane</keyword>
<dbReference type="AlphaFoldDB" id="A0A2H0W9P4"/>
<evidence type="ECO:0000313" key="2">
    <source>
        <dbReference type="EMBL" id="PIS08068.1"/>
    </source>
</evidence>
<keyword evidence="1" id="KW-0812">Transmembrane</keyword>
<accession>A0A2H0W9P4</accession>
<feature type="transmembrane region" description="Helical" evidence="1">
    <location>
        <begin position="236"/>
        <end position="257"/>
    </location>
</feature>
<gene>
    <name evidence="2" type="ORF">COT78_00280</name>
</gene>
<sequence length="271" mass="29938">MKRILHIMKRIFIVLLVVASLLFSLLFFIVLNLWGATNSSTKIKSLAADSELYSFATTYIRDEVINSSNIPINDDASFDQLNEAVSTKKVTATINGSIDNFFLLAQNKTKDSVFPVEITTNSNGQNYNFSKKANFTDSPALYLLRRINSILLILAACALLPLFLAVLLSKTTAAKLNIVGRSSAFLAIFLGTVLGLLLELLPHHLNQIVTSSAIVSDPRLVNAVVKLVNVAVNRQVLYYALEIIVFVLFAAIFLYIAKAETKEESYLSDKL</sequence>
<feature type="transmembrane region" description="Helical" evidence="1">
    <location>
        <begin position="12"/>
        <end position="34"/>
    </location>
</feature>